<keyword evidence="15" id="KW-0221">Differentiation</keyword>
<keyword evidence="8" id="KW-0217">Developmental protein</keyword>
<dbReference type="AlphaFoldDB" id="A0A2K5P595"/>
<keyword evidence="24" id="KW-0539">Nucleus</keyword>
<dbReference type="GO" id="GO:0051607">
    <property type="term" value="P:defense response to virus"/>
    <property type="evidence" value="ECO:0007669"/>
    <property type="project" value="UniProtKB-KW"/>
</dbReference>
<dbReference type="Pfam" id="PF13445">
    <property type="entry name" value="zf-RING_UBOX"/>
    <property type="match status" value="1"/>
</dbReference>
<dbReference type="PANTHER" id="PTHR24099">
    <property type="entry name" value="E3 UBIQUITIN-PROTEIN LIGASE TRIM36-RELATED"/>
    <property type="match status" value="1"/>
</dbReference>
<evidence type="ECO:0000259" key="31">
    <source>
        <dbReference type="PROSITE" id="PS50119"/>
    </source>
</evidence>
<comment type="function">
    <text evidence="2">May bind and stabilize microtubules during myotubes formation.</text>
</comment>
<keyword evidence="34" id="KW-1185">Reference proteome</keyword>
<keyword evidence="20 28" id="KW-0175">Coiled coil</keyword>
<dbReference type="Pfam" id="PF00643">
    <property type="entry name" value="zf-B_box"/>
    <property type="match status" value="1"/>
</dbReference>
<dbReference type="SMART" id="SM00336">
    <property type="entry name" value="BBOX"/>
    <property type="match status" value="1"/>
</dbReference>
<dbReference type="PANTHER" id="PTHR24099:SF17">
    <property type="entry name" value="TRIPARTITE MOTIF CONTAINING 55"/>
    <property type="match status" value="1"/>
</dbReference>
<dbReference type="InterPro" id="IPR000315">
    <property type="entry name" value="Znf_B-box"/>
</dbReference>
<evidence type="ECO:0000256" key="22">
    <source>
        <dbReference type="ARBA" id="ARBA00023179"/>
    </source>
</evidence>
<keyword evidence="9" id="KW-0963">Cytoplasm</keyword>
<evidence type="ECO:0000313" key="33">
    <source>
        <dbReference type="Ensembl" id="ENSCATP00000044832.1"/>
    </source>
</evidence>
<evidence type="ECO:0000256" key="23">
    <source>
        <dbReference type="ARBA" id="ARBA00023212"/>
    </source>
</evidence>
<dbReference type="GO" id="GO:0005874">
    <property type="term" value="C:microtubule"/>
    <property type="evidence" value="ECO:0007669"/>
    <property type="project" value="UniProtKB-KW"/>
</dbReference>
<evidence type="ECO:0000256" key="3">
    <source>
        <dbReference type="ARBA" id="ARBA00004123"/>
    </source>
</evidence>
<evidence type="ECO:0000256" key="6">
    <source>
        <dbReference type="ARBA" id="ARBA00014725"/>
    </source>
</evidence>
<reference evidence="33" key="1">
    <citation type="submission" date="2025-08" db="UniProtKB">
        <authorList>
            <consortium name="Ensembl"/>
        </authorList>
    </citation>
    <scope>IDENTIFICATION</scope>
</reference>
<dbReference type="Gene3D" id="1.20.5.170">
    <property type="match status" value="1"/>
</dbReference>
<dbReference type="FunFam" id="3.30.40.10:FF:000014">
    <property type="entry name" value="probable E3 ubiquitin-protein ligase MID2"/>
    <property type="match status" value="1"/>
</dbReference>
<dbReference type="InterPro" id="IPR042752">
    <property type="entry name" value="TRIM54_RING-HC"/>
</dbReference>
<evidence type="ECO:0000256" key="17">
    <source>
        <dbReference type="ARBA" id="ARBA00022843"/>
    </source>
</evidence>
<dbReference type="Ensembl" id="ENSCATT00000069274.1">
    <property type="protein sequence ID" value="ENSCATP00000044832.1"/>
    <property type="gene ID" value="ENSCATG00000044876.1"/>
</dbReference>
<evidence type="ECO:0000259" key="32">
    <source>
        <dbReference type="PROSITE" id="PS51262"/>
    </source>
</evidence>
<evidence type="ECO:0000256" key="26">
    <source>
        <dbReference type="ARBA" id="ARBA00033283"/>
    </source>
</evidence>
<feature type="domain" description="COS" evidence="32">
    <location>
        <begin position="313"/>
        <end position="371"/>
    </location>
</feature>
<dbReference type="GO" id="GO:0005737">
    <property type="term" value="C:cytoplasm"/>
    <property type="evidence" value="ECO:0007669"/>
    <property type="project" value="TreeGrafter"/>
</dbReference>
<dbReference type="GO" id="GO:0006914">
    <property type="term" value="P:autophagy"/>
    <property type="evidence" value="ECO:0007669"/>
    <property type="project" value="UniProtKB-KW"/>
</dbReference>
<evidence type="ECO:0000256" key="7">
    <source>
        <dbReference type="ARBA" id="ARBA00014825"/>
    </source>
</evidence>
<dbReference type="PROSITE" id="PS50119">
    <property type="entry name" value="ZF_BBOX"/>
    <property type="match status" value="1"/>
</dbReference>
<organism evidence="33 34">
    <name type="scientific">Cercocebus atys</name>
    <name type="common">Sooty mangabey</name>
    <name type="synonym">Cercocebus torquatus atys</name>
    <dbReference type="NCBI Taxonomy" id="9531"/>
    <lineage>
        <taxon>Eukaryota</taxon>
        <taxon>Metazoa</taxon>
        <taxon>Chordata</taxon>
        <taxon>Craniata</taxon>
        <taxon>Vertebrata</taxon>
        <taxon>Euteleostomi</taxon>
        <taxon>Mammalia</taxon>
        <taxon>Eutheria</taxon>
        <taxon>Euarchontoglires</taxon>
        <taxon>Primates</taxon>
        <taxon>Haplorrhini</taxon>
        <taxon>Catarrhini</taxon>
        <taxon>Cercopithecidae</taxon>
        <taxon>Cercopithecinae</taxon>
        <taxon>Cercocebus</taxon>
    </lineage>
</organism>
<dbReference type="SUPFAM" id="SSF57845">
    <property type="entry name" value="B-box zinc-binding domain"/>
    <property type="match status" value="1"/>
</dbReference>
<dbReference type="GO" id="GO:0030154">
    <property type="term" value="P:cell differentiation"/>
    <property type="evidence" value="ECO:0007669"/>
    <property type="project" value="UniProtKB-KW"/>
</dbReference>
<dbReference type="EC" id="2.3.2.27" evidence="5"/>
<reference evidence="33" key="2">
    <citation type="submission" date="2025-09" db="UniProtKB">
        <authorList>
            <consortium name="Ensembl"/>
        </authorList>
    </citation>
    <scope>IDENTIFICATION</scope>
</reference>
<dbReference type="GeneTree" id="ENSGT00940000154004"/>
<dbReference type="UniPathway" id="UPA00143"/>
<comment type="catalytic activity">
    <reaction evidence="1">
        <text>S-ubiquitinyl-[E2 ubiquitin-conjugating enzyme]-L-cysteine + [acceptor protein]-L-lysine = [E2 ubiquitin-conjugating enzyme]-L-cysteine + N(6)-ubiquitinyl-[acceptor protein]-L-lysine.</text>
        <dbReference type="EC" id="2.3.2.27"/>
    </reaction>
</comment>
<evidence type="ECO:0000256" key="19">
    <source>
        <dbReference type="ARBA" id="ARBA00023006"/>
    </source>
</evidence>
<keyword evidence="22" id="KW-0514">Muscle protein</keyword>
<accession>A0A2K5P595</accession>
<keyword evidence="16" id="KW-0862">Zinc</keyword>
<evidence type="ECO:0000256" key="15">
    <source>
        <dbReference type="ARBA" id="ARBA00022782"/>
    </source>
</evidence>
<dbReference type="GO" id="GO:0005875">
    <property type="term" value="C:microtubule associated complex"/>
    <property type="evidence" value="ECO:0007669"/>
    <property type="project" value="Ensembl"/>
</dbReference>
<keyword evidence="17" id="KW-0832">Ubl conjugation</keyword>
<feature type="region of interest" description="Disordered" evidence="29">
    <location>
        <begin position="369"/>
        <end position="402"/>
    </location>
</feature>
<evidence type="ECO:0000256" key="11">
    <source>
        <dbReference type="ARBA" id="ARBA00022679"/>
    </source>
</evidence>
<keyword evidence="14 27" id="KW-0863">Zinc-finger</keyword>
<dbReference type="SUPFAM" id="SSF57850">
    <property type="entry name" value="RING/U-box"/>
    <property type="match status" value="1"/>
</dbReference>
<dbReference type="PROSITE" id="PS50089">
    <property type="entry name" value="ZF_RING_2"/>
    <property type="match status" value="1"/>
</dbReference>
<dbReference type="InterPro" id="IPR027370">
    <property type="entry name" value="Znf-RING_euk"/>
</dbReference>
<dbReference type="GO" id="GO:0045087">
    <property type="term" value="P:innate immune response"/>
    <property type="evidence" value="ECO:0007669"/>
    <property type="project" value="UniProtKB-KW"/>
</dbReference>
<keyword evidence="10" id="KW-0399">Innate immunity</keyword>
<evidence type="ECO:0000256" key="9">
    <source>
        <dbReference type="ARBA" id="ARBA00022490"/>
    </source>
</evidence>
<dbReference type="PROSITE" id="PS00518">
    <property type="entry name" value="ZF_RING_1"/>
    <property type="match status" value="1"/>
</dbReference>
<dbReference type="InterPro" id="IPR013083">
    <property type="entry name" value="Znf_RING/FYVE/PHD"/>
</dbReference>
<dbReference type="STRING" id="9531.ENSCATP00000044832"/>
<evidence type="ECO:0000256" key="20">
    <source>
        <dbReference type="ARBA" id="ARBA00023054"/>
    </source>
</evidence>
<dbReference type="OMA" id="MEDICRT"/>
<dbReference type="GO" id="GO:0016567">
    <property type="term" value="P:protein ubiquitination"/>
    <property type="evidence" value="ECO:0007669"/>
    <property type="project" value="UniProtKB-UniPathway"/>
</dbReference>
<feature type="compositionally biased region" description="Acidic residues" evidence="29">
    <location>
        <begin position="376"/>
        <end position="389"/>
    </location>
</feature>
<dbReference type="GO" id="GO:0007026">
    <property type="term" value="P:negative regulation of microtubule depolymerization"/>
    <property type="evidence" value="ECO:0007669"/>
    <property type="project" value="Ensembl"/>
</dbReference>
<evidence type="ECO:0000256" key="14">
    <source>
        <dbReference type="ARBA" id="ARBA00022771"/>
    </source>
</evidence>
<dbReference type="Gene3D" id="3.30.40.10">
    <property type="entry name" value="Zinc/RING finger domain, C3HC4 (zinc finger)"/>
    <property type="match status" value="1"/>
</dbReference>
<evidence type="ECO:0000313" key="34">
    <source>
        <dbReference type="Proteomes" id="UP000233060"/>
    </source>
</evidence>
<feature type="coiled-coil region" evidence="28">
    <location>
        <begin position="263"/>
        <end position="294"/>
    </location>
</feature>
<dbReference type="InterPro" id="IPR017903">
    <property type="entry name" value="COS_domain"/>
</dbReference>
<keyword evidence="23" id="KW-0206">Cytoskeleton</keyword>
<keyword evidence="19" id="KW-0072">Autophagy</keyword>
<protein>
    <recommendedName>
        <fullName evidence="7">Tripartite motif-containing protein 5</fullName>
        <ecNumber evidence="5">2.3.2.27</ecNumber>
    </recommendedName>
    <alternativeName>
        <fullName evidence="26">RING-type E3 ubiquitin transferase TRIM5</fullName>
    </alternativeName>
    <alternativeName>
        <fullName evidence="25">TRIM5alpha</fullName>
    </alternativeName>
    <alternativeName>
        <fullName evidence="6">Tripartite motif-containing protein 54</fullName>
    </alternativeName>
</protein>
<evidence type="ECO:0000256" key="13">
    <source>
        <dbReference type="ARBA" id="ARBA00022723"/>
    </source>
</evidence>
<dbReference type="Gene3D" id="3.30.160.60">
    <property type="entry name" value="Classic Zinc Finger"/>
    <property type="match status" value="1"/>
</dbReference>
<dbReference type="GO" id="GO:0061630">
    <property type="term" value="F:ubiquitin protein ligase activity"/>
    <property type="evidence" value="ECO:0007669"/>
    <property type="project" value="UniProtKB-EC"/>
</dbReference>
<evidence type="ECO:0000256" key="25">
    <source>
        <dbReference type="ARBA" id="ARBA00032496"/>
    </source>
</evidence>
<keyword evidence="11" id="KW-0808">Transferase</keyword>
<dbReference type="GO" id="GO:0005634">
    <property type="term" value="C:nucleus"/>
    <property type="evidence" value="ECO:0007669"/>
    <property type="project" value="UniProtKB-SubCell"/>
</dbReference>
<dbReference type="CDD" id="cd16761">
    <property type="entry name" value="RING-HC_MuRF3"/>
    <property type="match status" value="1"/>
</dbReference>
<dbReference type="SMART" id="SM00184">
    <property type="entry name" value="RING"/>
    <property type="match status" value="1"/>
</dbReference>
<evidence type="ECO:0000256" key="12">
    <source>
        <dbReference type="ARBA" id="ARBA00022701"/>
    </source>
</evidence>
<gene>
    <name evidence="33" type="primary">TRIM54</name>
</gene>
<dbReference type="InterPro" id="IPR001841">
    <property type="entry name" value="Znf_RING"/>
</dbReference>
<evidence type="ECO:0000256" key="4">
    <source>
        <dbReference type="ARBA" id="ARBA00004245"/>
    </source>
</evidence>
<evidence type="ECO:0000256" key="18">
    <source>
        <dbReference type="ARBA" id="ARBA00022859"/>
    </source>
</evidence>
<feature type="domain" description="RING-type" evidence="30">
    <location>
        <begin position="26"/>
        <end position="82"/>
    </location>
</feature>
<evidence type="ECO:0000256" key="28">
    <source>
        <dbReference type="SAM" id="Coils"/>
    </source>
</evidence>
<dbReference type="CDD" id="cd19833">
    <property type="entry name" value="Bbox2_MuRF3_C-II"/>
    <property type="match status" value="1"/>
</dbReference>
<evidence type="ECO:0000256" key="2">
    <source>
        <dbReference type="ARBA" id="ARBA00003888"/>
    </source>
</evidence>
<evidence type="ECO:0000256" key="10">
    <source>
        <dbReference type="ARBA" id="ARBA00022588"/>
    </source>
</evidence>
<evidence type="ECO:0000256" key="21">
    <source>
        <dbReference type="ARBA" id="ARBA00023118"/>
    </source>
</evidence>
<keyword evidence="18" id="KW-0391">Immunity</keyword>
<evidence type="ECO:0000256" key="5">
    <source>
        <dbReference type="ARBA" id="ARBA00012483"/>
    </source>
</evidence>
<dbReference type="InterPro" id="IPR033492">
    <property type="entry name" value="Trim54_Bbox2_Zfn"/>
</dbReference>
<dbReference type="InterPro" id="IPR050617">
    <property type="entry name" value="E3_ligase_FN3/SPRY"/>
</dbReference>
<feature type="domain" description="B box-type" evidence="31">
    <location>
        <begin position="121"/>
        <end position="163"/>
    </location>
</feature>
<dbReference type="Bgee" id="ENSCATG00000044876">
    <property type="expression patterns" value="Expressed in skeletal muscle tissue and 2 other cell types or tissues"/>
</dbReference>
<dbReference type="InterPro" id="IPR017907">
    <property type="entry name" value="Znf_RING_CS"/>
</dbReference>
<evidence type="ECO:0000259" key="30">
    <source>
        <dbReference type="PROSITE" id="PS50089"/>
    </source>
</evidence>
<keyword evidence="12" id="KW-0493">Microtubule</keyword>
<keyword evidence="21" id="KW-0051">Antiviral defense</keyword>
<evidence type="ECO:0000256" key="27">
    <source>
        <dbReference type="PROSITE-ProRule" id="PRU00024"/>
    </source>
</evidence>
<evidence type="ECO:0000256" key="1">
    <source>
        <dbReference type="ARBA" id="ARBA00000900"/>
    </source>
</evidence>
<comment type="subcellular location">
    <subcellularLocation>
        <location evidence="4">Cytoplasm</location>
        <location evidence="4">Cytoskeleton</location>
    </subcellularLocation>
    <subcellularLocation>
        <location evidence="3">Nucleus</location>
    </subcellularLocation>
</comment>
<dbReference type="GO" id="GO:0008017">
    <property type="term" value="F:microtubule binding"/>
    <property type="evidence" value="ECO:0007669"/>
    <property type="project" value="Ensembl"/>
</dbReference>
<proteinExistence type="predicted"/>
<keyword evidence="13" id="KW-0479">Metal-binding</keyword>
<evidence type="ECO:0000256" key="29">
    <source>
        <dbReference type="SAM" id="MobiDB-lite"/>
    </source>
</evidence>
<sequence>MNFTVGFKPLLGDAHSMDNLEKQLICPICLEMFSKPVVILPCQHNLCRKCANDVFQASNPLWQSRGSTTVSSGGRFRCPSCRHEVVLDRHGVYGLQRNLLVENIIDIYKQESSRPLHSKAEQHLMCEEHEEEKINIYCLSCEVPTCSLCKVFGAHKDCEVAPLPTIYKRQKRQDLTLLPRLECSGTNTTYCSLDLLSSSDPPVLASQNTKIIDSELSDGIAMLVAGNDRVQAVITQMEEVCQTIEDNSRKQKQLLNQRFESLCAVLEERKGELLQALAREQEEKLQRVRGLIRQYGDHLEASSKLVESAIQSMEEPQMALYLQQAKELINKVGAMSKVELAGRPEPGYESMEQFTVSVEHVAEMLRTIDFQPGASGEEEDEEVALDGDEGTAGPEEERPDGP</sequence>
<name>A0A2K5P595_CERAT</name>
<dbReference type="Proteomes" id="UP000233060">
    <property type="component" value="Unassembled WGS sequence"/>
</dbReference>
<dbReference type="PROSITE" id="PS51262">
    <property type="entry name" value="COS"/>
    <property type="match status" value="1"/>
</dbReference>
<dbReference type="GO" id="GO:0008270">
    <property type="term" value="F:zinc ion binding"/>
    <property type="evidence" value="ECO:0007669"/>
    <property type="project" value="UniProtKB-KW"/>
</dbReference>
<dbReference type="FunFam" id="1.20.5.170:FF:000022">
    <property type="entry name" value="Tripartite motif containing 55"/>
    <property type="match status" value="1"/>
</dbReference>
<evidence type="ECO:0000256" key="24">
    <source>
        <dbReference type="ARBA" id="ARBA00023242"/>
    </source>
</evidence>
<evidence type="ECO:0000256" key="16">
    <source>
        <dbReference type="ARBA" id="ARBA00022833"/>
    </source>
</evidence>
<evidence type="ECO:0000256" key="8">
    <source>
        <dbReference type="ARBA" id="ARBA00022473"/>
    </source>
</evidence>